<evidence type="ECO:0000256" key="1">
    <source>
        <dbReference type="ARBA" id="ARBA00004141"/>
    </source>
</evidence>
<accession>A0ABY0HCY8</accession>
<sequence>MPAVDPTMEFINIYESAQAWTNSISLPTEAASFLSNIKDFLSSAWESLLAYLSLPHVYWALIAFAITFTVLVTLVLSLGFGPGGVVFGSLAAAFQSSMYGGFTPAGGLFATLTSLGMLGFFAPAVTVIAAAIAFSVALLPSLLIQD</sequence>
<evidence type="ECO:0000256" key="3">
    <source>
        <dbReference type="ARBA" id="ARBA00022692"/>
    </source>
</evidence>
<evidence type="ECO:0000313" key="7">
    <source>
        <dbReference type="EMBL" id="RYO90502.1"/>
    </source>
</evidence>
<dbReference type="InterPro" id="IPR009311">
    <property type="entry name" value="IFI6/IFI27-like"/>
</dbReference>
<feature type="transmembrane region" description="Helical" evidence="6">
    <location>
        <begin position="57"/>
        <end position="76"/>
    </location>
</feature>
<evidence type="ECO:0000256" key="4">
    <source>
        <dbReference type="ARBA" id="ARBA00022989"/>
    </source>
</evidence>
<dbReference type="Gene3D" id="6.10.110.10">
    <property type="match status" value="1"/>
</dbReference>
<proteinExistence type="inferred from homology"/>
<organism evidence="7 8">
    <name type="scientific">Monosporascus cannonballus</name>
    <dbReference type="NCBI Taxonomy" id="155416"/>
    <lineage>
        <taxon>Eukaryota</taxon>
        <taxon>Fungi</taxon>
        <taxon>Dikarya</taxon>
        <taxon>Ascomycota</taxon>
        <taxon>Pezizomycotina</taxon>
        <taxon>Sordariomycetes</taxon>
        <taxon>Xylariomycetidae</taxon>
        <taxon>Xylariales</taxon>
        <taxon>Xylariales incertae sedis</taxon>
        <taxon>Monosporascus</taxon>
    </lineage>
</organism>
<comment type="caution">
    <text evidence="7">The sequence shown here is derived from an EMBL/GenBank/DDBJ whole genome shotgun (WGS) entry which is preliminary data.</text>
</comment>
<evidence type="ECO:0000313" key="8">
    <source>
        <dbReference type="Proteomes" id="UP000294003"/>
    </source>
</evidence>
<feature type="transmembrane region" description="Helical" evidence="6">
    <location>
        <begin position="83"/>
        <end position="100"/>
    </location>
</feature>
<keyword evidence="3 6" id="KW-0812">Transmembrane</keyword>
<comment type="subcellular location">
    <subcellularLocation>
        <location evidence="1">Membrane</location>
        <topology evidence="1">Multi-pass membrane protein</topology>
    </subcellularLocation>
</comment>
<keyword evidence="4 6" id="KW-1133">Transmembrane helix</keyword>
<comment type="similarity">
    <text evidence="2">Belongs to the IFI6/IFI27 family.</text>
</comment>
<dbReference type="Proteomes" id="UP000294003">
    <property type="component" value="Unassembled WGS sequence"/>
</dbReference>
<dbReference type="Pfam" id="PF06140">
    <property type="entry name" value="Ifi-6-16"/>
    <property type="match status" value="1"/>
</dbReference>
<keyword evidence="5 6" id="KW-0472">Membrane</keyword>
<keyword evidence="8" id="KW-1185">Reference proteome</keyword>
<evidence type="ECO:0000256" key="5">
    <source>
        <dbReference type="ARBA" id="ARBA00023136"/>
    </source>
</evidence>
<evidence type="ECO:0000256" key="6">
    <source>
        <dbReference type="SAM" id="Phobius"/>
    </source>
</evidence>
<protein>
    <submittedName>
        <fullName evidence="7">Uncharacterized protein</fullName>
    </submittedName>
</protein>
<dbReference type="InterPro" id="IPR038213">
    <property type="entry name" value="IFI6/IFI27-like_sf"/>
</dbReference>
<gene>
    <name evidence="7" type="ORF">DL762_002637</name>
</gene>
<feature type="transmembrane region" description="Helical" evidence="6">
    <location>
        <begin position="120"/>
        <end position="144"/>
    </location>
</feature>
<evidence type="ECO:0000256" key="2">
    <source>
        <dbReference type="ARBA" id="ARBA00007262"/>
    </source>
</evidence>
<name>A0ABY0HCY8_9PEZI</name>
<reference evidence="7 8" key="1">
    <citation type="submission" date="2018-06" db="EMBL/GenBank/DDBJ databases">
        <title>Complete Genomes of Monosporascus.</title>
        <authorList>
            <person name="Robinson A.J."/>
            <person name="Natvig D.O."/>
        </authorList>
    </citation>
    <scope>NUCLEOTIDE SEQUENCE [LARGE SCALE GENOMIC DNA]</scope>
    <source>
        <strain evidence="7 8">CBS 609.92</strain>
    </source>
</reference>
<dbReference type="EMBL" id="QJNS01000055">
    <property type="protein sequence ID" value="RYO90502.1"/>
    <property type="molecule type" value="Genomic_DNA"/>
</dbReference>